<protein>
    <submittedName>
        <fullName evidence="2">Uncharacterized protein</fullName>
    </submittedName>
</protein>
<keyword evidence="3" id="KW-1185">Reference proteome</keyword>
<keyword evidence="1" id="KW-0472">Membrane</keyword>
<sequence>MIFFCVFGLTHFVPPVLYKLLLYSSTASMCLAFYIFNSAWIGIILQHSLMYNSPNPNSLCYIYLGSDTVLVNYFYGEFVAVNMVSPHCNLICLISESILRHCFIDYAWQFYISSYSPSRSSLCYKQYMFKHLYKFRLN</sequence>
<organism evidence="2 3">
    <name type="scientific">Setaria viridis</name>
    <name type="common">Green bristlegrass</name>
    <name type="synonym">Setaria italica subsp. viridis</name>
    <dbReference type="NCBI Taxonomy" id="4556"/>
    <lineage>
        <taxon>Eukaryota</taxon>
        <taxon>Viridiplantae</taxon>
        <taxon>Streptophyta</taxon>
        <taxon>Embryophyta</taxon>
        <taxon>Tracheophyta</taxon>
        <taxon>Spermatophyta</taxon>
        <taxon>Magnoliopsida</taxon>
        <taxon>Liliopsida</taxon>
        <taxon>Poales</taxon>
        <taxon>Poaceae</taxon>
        <taxon>PACMAD clade</taxon>
        <taxon>Panicoideae</taxon>
        <taxon>Panicodae</taxon>
        <taxon>Paniceae</taxon>
        <taxon>Cenchrinae</taxon>
        <taxon>Setaria</taxon>
    </lineage>
</organism>
<keyword evidence="1" id="KW-1133">Transmembrane helix</keyword>
<reference evidence="2" key="1">
    <citation type="submission" date="2019-03" db="EMBL/GenBank/DDBJ databases">
        <title>WGS assembly of Setaria viridis.</title>
        <authorList>
            <person name="Huang P."/>
            <person name="Jenkins J."/>
            <person name="Grimwood J."/>
            <person name="Barry K."/>
            <person name="Healey A."/>
            <person name="Mamidi S."/>
            <person name="Sreedasyam A."/>
            <person name="Shu S."/>
            <person name="Feldman M."/>
            <person name="Wu J."/>
            <person name="Yu Y."/>
            <person name="Chen C."/>
            <person name="Johnson J."/>
            <person name="Rokhsar D."/>
            <person name="Baxter I."/>
            <person name="Schmutz J."/>
            <person name="Brutnell T."/>
            <person name="Kellogg E."/>
        </authorList>
    </citation>
    <scope>NUCLEOTIDE SEQUENCE [LARGE SCALE GENOMIC DNA]</scope>
</reference>
<accession>A0A4U6VUN4</accession>
<keyword evidence="1" id="KW-0812">Transmembrane</keyword>
<dbReference type="EMBL" id="CM016553">
    <property type="protein sequence ID" value="TKW33092.1"/>
    <property type="molecule type" value="Genomic_DNA"/>
</dbReference>
<gene>
    <name evidence="2" type="ORF">SEVIR_2G210800v2</name>
</gene>
<dbReference type="Gramene" id="TKW33092">
    <property type="protein sequence ID" value="TKW33092"/>
    <property type="gene ID" value="SEVIR_2G210800v2"/>
</dbReference>
<dbReference type="Proteomes" id="UP000298652">
    <property type="component" value="Chromosome 2"/>
</dbReference>
<evidence type="ECO:0000256" key="1">
    <source>
        <dbReference type="SAM" id="Phobius"/>
    </source>
</evidence>
<proteinExistence type="predicted"/>
<evidence type="ECO:0000313" key="3">
    <source>
        <dbReference type="Proteomes" id="UP000298652"/>
    </source>
</evidence>
<feature type="transmembrane region" description="Helical" evidence="1">
    <location>
        <begin position="20"/>
        <end position="45"/>
    </location>
</feature>
<name>A0A4U6VUN4_SETVI</name>
<evidence type="ECO:0000313" key="2">
    <source>
        <dbReference type="EMBL" id="TKW33092.1"/>
    </source>
</evidence>
<dbReference type="AlphaFoldDB" id="A0A4U6VUN4"/>